<dbReference type="PATRIC" id="fig|454.4.peg.1084"/>
<feature type="domain" description="Putative integrase N-terminal" evidence="1">
    <location>
        <begin position="36"/>
        <end position="101"/>
    </location>
</feature>
<keyword evidence="4" id="KW-1185">Reference proteome</keyword>
<gene>
    <name evidence="3" type="ORF">Lisr_1006</name>
</gene>
<accession>A0A0W0W569</accession>
<feature type="domain" description="Integrase catalytic" evidence="2">
    <location>
        <begin position="135"/>
        <end position="252"/>
    </location>
</feature>
<protein>
    <recommendedName>
        <fullName evidence="5">Integrase</fullName>
    </recommendedName>
</protein>
<dbReference type="EMBL" id="LNYH01000048">
    <property type="protein sequence ID" value="KTD27489.1"/>
    <property type="molecule type" value="Genomic_DNA"/>
</dbReference>
<reference evidence="3 4" key="1">
    <citation type="submission" date="2015-11" db="EMBL/GenBank/DDBJ databases">
        <title>Genomic analysis of 38 Legionella species identifies large and diverse effector repertoires.</title>
        <authorList>
            <person name="Burstein D."/>
            <person name="Amaro F."/>
            <person name="Zusman T."/>
            <person name="Lifshitz Z."/>
            <person name="Cohen O."/>
            <person name="Gilbert J.A."/>
            <person name="Pupko T."/>
            <person name="Shuman H.A."/>
            <person name="Segal G."/>
        </authorList>
    </citation>
    <scope>NUCLEOTIDE SEQUENCE [LARGE SCALE GENOMIC DNA]</scope>
    <source>
        <strain evidence="3 4">Bercovier 4</strain>
    </source>
</reference>
<dbReference type="AlphaFoldDB" id="A0A0W0W569"/>
<evidence type="ECO:0000259" key="2">
    <source>
        <dbReference type="Pfam" id="PF12835"/>
    </source>
</evidence>
<dbReference type="GO" id="GO:0003677">
    <property type="term" value="F:DNA binding"/>
    <property type="evidence" value="ECO:0007669"/>
    <property type="project" value="InterPro"/>
</dbReference>
<evidence type="ECO:0000313" key="3">
    <source>
        <dbReference type="EMBL" id="KTD27489.1"/>
    </source>
</evidence>
<evidence type="ECO:0008006" key="5">
    <source>
        <dbReference type="Google" id="ProtNLM"/>
    </source>
</evidence>
<dbReference type="Proteomes" id="UP000054761">
    <property type="component" value="Unassembled WGS sequence"/>
</dbReference>
<dbReference type="InterPro" id="IPR024457">
    <property type="entry name" value="Putative_integrase_N"/>
</dbReference>
<dbReference type="SUPFAM" id="SSF56349">
    <property type="entry name" value="DNA breaking-rejoining enzymes"/>
    <property type="match status" value="1"/>
</dbReference>
<dbReference type="Pfam" id="PF12834">
    <property type="entry name" value="Phage_int_SAM_2"/>
    <property type="match status" value="1"/>
</dbReference>
<sequence length="314" mass="36550">MKWGLNHATRYGYISMSKSKLRSAQFSINEGLKQIKGYSHASLADMRHMLNRCVKDLHELGYKVGHIKGLKPKHVHVLVEHWKQQDKNPATIKNYMSKLRKLAILLDKLTLVKPSNDDYQITRRNYTPTHNKAIHNLDTSKCTDPMIRLSLEAQELFGLRREESMKIIISEAWQGNCLKIKPSWTKGGIGRTLEISNEQQHQWLQRASHQVSPGYSLIPKERTYKQHLRCYQTQTEQMGLSKCHGLRHAYAQRRYFELSKIYDPQSKGMCCPLEGGKPYRDMTAKEQEIDCKVRNILSREMGHSRRVITRIYCG</sequence>
<dbReference type="InterPro" id="IPR024456">
    <property type="entry name" value="Integrase_catalytic_putative"/>
</dbReference>
<name>A0A0W0W569_9GAMM</name>
<evidence type="ECO:0000313" key="4">
    <source>
        <dbReference type="Proteomes" id="UP000054761"/>
    </source>
</evidence>
<dbReference type="InterPro" id="IPR011010">
    <property type="entry name" value="DNA_brk_join_enz"/>
</dbReference>
<comment type="caution">
    <text evidence="3">The sequence shown here is derived from an EMBL/GenBank/DDBJ whole genome shotgun (WGS) entry which is preliminary data.</text>
</comment>
<organism evidence="3 4">
    <name type="scientific">Legionella israelensis</name>
    <dbReference type="NCBI Taxonomy" id="454"/>
    <lineage>
        <taxon>Bacteria</taxon>
        <taxon>Pseudomonadati</taxon>
        <taxon>Pseudomonadota</taxon>
        <taxon>Gammaproteobacteria</taxon>
        <taxon>Legionellales</taxon>
        <taxon>Legionellaceae</taxon>
        <taxon>Legionella</taxon>
    </lineage>
</organism>
<dbReference type="Pfam" id="PF12835">
    <property type="entry name" value="Integrase_1"/>
    <property type="match status" value="1"/>
</dbReference>
<evidence type="ECO:0000259" key="1">
    <source>
        <dbReference type="Pfam" id="PF12834"/>
    </source>
</evidence>
<dbReference type="STRING" id="454.Lisr_1006"/>
<proteinExistence type="predicted"/>